<feature type="region of interest" description="Disordered" evidence="1">
    <location>
        <begin position="68"/>
        <end position="107"/>
    </location>
</feature>
<evidence type="ECO:0000256" key="1">
    <source>
        <dbReference type="SAM" id="MobiDB-lite"/>
    </source>
</evidence>
<dbReference type="Proteomes" id="UP001589575">
    <property type="component" value="Unassembled WGS sequence"/>
</dbReference>
<proteinExistence type="predicted"/>
<evidence type="ECO:0000313" key="2">
    <source>
        <dbReference type="EMBL" id="MFB9073026.1"/>
    </source>
</evidence>
<evidence type="ECO:0000313" key="3">
    <source>
        <dbReference type="Proteomes" id="UP001589575"/>
    </source>
</evidence>
<reference evidence="2 3" key="1">
    <citation type="submission" date="2024-09" db="EMBL/GenBank/DDBJ databases">
        <authorList>
            <person name="Sun Q."/>
            <person name="Mori K."/>
        </authorList>
    </citation>
    <scope>NUCLEOTIDE SEQUENCE [LARGE SCALE GENOMIC DNA]</scope>
    <source>
        <strain evidence="2 3">CCM 7609</strain>
    </source>
</reference>
<keyword evidence="3" id="KW-1185">Reference proteome</keyword>
<accession>A0ABV5G264</accession>
<feature type="compositionally biased region" description="Polar residues" evidence="1">
    <location>
        <begin position="24"/>
        <end position="34"/>
    </location>
</feature>
<organism evidence="2 3">
    <name type="scientific">Citricoccus parietis</name>
    <dbReference type="NCBI Taxonomy" id="592307"/>
    <lineage>
        <taxon>Bacteria</taxon>
        <taxon>Bacillati</taxon>
        <taxon>Actinomycetota</taxon>
        <taxon>Actinomycetes</taxon>
        <taxon>Micrococcales</taxon>
        <taxon>Micrococcaceae</taxon>
        <taxon>Citricoccus</taxon>
    </lineage>
</organism>
<name>A0ABV5G264_9MICC</name>
<feature type="compositionally biased region" description="Pro residues" evidence="1">
    <location>
        <begin position="72"/>
        <end position="85"/>
    </location>
</feature>
<feature type="region of interest" description="Disordered" evidence="1">
    <location>
        <begin position="1"/>
        <end position="49"/>
    </location>
</feature>
<dbReference type="EMBL" id="JBHMFI010000001">
    <property type="protein sequence ID" value="MFB9073026.1"/>
    <property type="molecule type" value="Genomic_DNA"/>
</dbReference>
<comment type="caution">
    <text evidence="2">The sequence shown here is derived from an EMBL/GenBank/DDBJ whole genome shotgun (WGS) entry which is preliminary data.</text>
</comment>
<gene>
    <name evidence="2" type="ORF">ACFFX0_18180</name>
</gene>
<protein>
    <submittedName>
        <fullName evidence="2">Uncharacterized protein</fullName>
    </submittedName>
</protein>
<sequence>MTGSPSSSRSRDTGRCRWRPCANKDSSPGRSQARPSRAGRPQKCCHRRDGGRLSCRAVPVGPAQFRGGWFVPPTPPSPDWPPGPPVNRRAASMTRPMPDDRPAPGLFPLPLSLPRRLRALVA</sequence>